<dbReference type="PANTHER" id="PTHR34975">
    <property type="entry name" value="SPORE GERMINATION PROTEIN A2"/>
    <property type="match status" value="1"/>
</dbReference>
<evidence type="ECO:0000256" key="7">
    <source>
        <dbReference type="ARBA" id="ARBA00023136"/>
    </source>
</evidence>
<feature type="transmembrane region" description="Helical" evidence="8">
    <location>
        <begin position="219"/>
        <end position="243"/>
    </location>
</feature>
<feature type="transmembrane region" description="Helical" evidence="8">
    <location>
        <begin position="271"/>
        <end position="293"/>
    </location>
</feature>
<feature type="transmembrane region" description="Helical" evidence="8">
    <location>
        <begin position="145"/>
        <end position="167"/>
    </location>
</feature>
<feature type="transmembrane region" description="Helical" evidence="8">
    <location>
        <begin position="44"/>
        <end position="66"/>
    </location>
</feature>
<feature type="transmembrane region" description="Helical" evidence="8">
    <location>
        <begin position="187"/>
        <end position="207"/>
    </location>
</feature>
<evidence type="ECO:0000256" key="2">
    <source>
        <dbReference type="ARBA" id="ARBA00007998"/>
    </source>
</evidence>
<comment type="subcellular location">
    <subcellularLocation>
        <location evidence="1">Membrane</location>
        <topology evidence="1">Multi-pass membrane protein</topology>
    </subcellularLocation>
</comment>
<keyword evidence="4" id="KW-0309">Germination</keyword>
<name>A0ABW4MPB3_9BACI</name>
<feature type="transmembrane region" description="Helical" evidence="8">
    <location>
        <begin position="12"/>
        <end position="32"/>
    </location>
</feature>
<feature type="transmembrane region" description="Helical" evidence="8">
    <location>
        <begin position="116"/>
        <end position="138"/>
    </location>
</feature>
<feature type="transmembrane region" description="Helical" evidence="8">
    <location>
        <begin position="305"/>
        <end position="323"/>
    </location>
</feature>
<evidence type="ECO:0000256" key="8">
    <source>
        <dbReference type="SAM" id="Phobius"/>
    </source>
</evidence>
<dbReference type="EMBL" id="JBHUEK010000018">
    <property type="protein sequence ID" value="MFD1779449.1"/>
    <property type="molecule type" value="Genomic_DNA"/>
</dbReference>
<dbReference type="Proteomes" id="UP001597227">
    <property type="component" value="Unassembled WGS sequence"/>
</dbReference>
<keyword evidence="7 8" id="KW-0472">Membrane</keyword>
<dbReference type="RefSeq" id="WP_388038631.1">
    <property type="nucleotide sequence ID" value="NZ_JBHUEK010000018.1"/>
</dbReference>
<dbReference type="NCBIfam" id="TIGR00912">
    <property type="entry name" value="2A0309"/>
    <property type="match status" value="1"/>
</dbReference>
<sequence>MNSQINENKQVSPYFVFFLIHGSQTGITVLRFQGNVSKGAGSEAWISILALGLSFQLLFMMMLYILKKSTAGDILSFHKDLLGKKLGGALNLLLACYFSLAGASVVYGYIDLLQVWVFDGIASWEYALLLSCLIFYLVSGGFRVITGVAFWGVVIPALLLIPFLYIANYLEVSYLQPLFDHSLKDHFISAKTAVPLFLGFETALVYFPFIKNGKKASKWGYFALLFTTLLYTAVTLVTFMYFAQGKIHHLTWPTLTMIKIIQFPFLERFEFIFIFTWLLVIMPVICLYLWSAIRAIKTTLPKIKPTYILLFLLAVYFLVNSKLTDIYYTQFIQKMVHISSTAFLFVYIPLLFIVSVIRQFIKKQKEG</sequence>
<feature type="transmembrane region" description="Helical" evidence="8">
    <location>
        <begin position="335"/>
        <end position="357"/>
    </location>
</feature>
<evidence type="ECO:0000256" key="4">
    <source>
        <dbReference type="ARBA" id="ARBA00022544"/>
    </source>
</evidence>
<organism evidence="9 10">
    <name type="scientific">Fredinandcohnia salidurans</name>
    <dbReference type="NCBI Taxonomy" id="2595041"/>
    <lineage>
        <taxon>Bacteria</taxon>
        <taxon>Bacillati</taxon>
        <taxon>Bacillota</taxon>
        <taxon>Bacilli</taxon>
        <taxon>Bacillales</taxon>
        <taxon>Bacillaceae</taxon>
        <taxon>Fredinandcohnia</taxon>
    </lineage>
</organism>
<keyword evidence="5 8" id="KW-0812">Transmembrane</keyword>
<gene>
    <name evidence="9" type="ORF">ACFSFW_12275</name>
</gene>
<evidence type="ECO:0000256" key="1">
    <source>
        <dbReference type="ARBA" id="ARBA00004141"/>
    </source>
</evidence>
<accession>A0ABW4MPB3</accession>
<evidence type="ECO:0000313" key="9">
    <source>
        <dbReference type="EMBL" id="MFD1779449.1"/>
    </source>
</evidence>
<comment type="similarity">
    <text evidence="2">Belongs to the amino acid-polyamine-organocation (APC) superfamily. Spore germination protein (SGP) (TC 2.A.3.9) family.</text>
</comment>
<comment type="caution">
    <text evidence="9">The sequence shown here is derived from an EMBL/GenBank/DDBJ whole genome shotgun (WGS) entry which is preliminary data.</text>
</comment>
<proteinExistence type="inferred from homology"/>
<dbReference type="PANTHER" id="PTHR34975:SF2">
    <property type="entry name" value="SPORE GERMINATION PROTEIN A2"/>
    <property type="match status" value="1"/>
</dbReference>
<dbReference type="Pfam" id="PF03845">
    <property type="entry name" value="Spore_permease"/>
    <property type="match status" value="1"/>
</dbReference>
<evidence type="ECO:0000256" key="6">
    <source>
        <dbReference type="ARBA" id="ARBA00022989"/>
    </source>
</evidence>
<evidence type="ECO:0000313" key="10">
    <source>
        <dbReference type="Proteomes" id="UP001597227"/>
    </source>
</evidence>
<evidence type="ECO:0000256" key="3">
    <source>
        <dbReference type="ARBA" id="ARBA00022448"/>
    </source>
</evidence>
<feature type="transmembrane region" description="Helical" evidence="8">
    <location>
        <begin position="86"/>
        <end position="110"/>
    </location>
</feature>
<evidence type="ECO:0000256" key="5">
    <source>
        <dbReference type="ARBA" id="ARBA00022692"/>
    </source>
</evidence>
<reference evidence="10" key="1">
    <citation type="journal article" date="2019" name="Int. J. Syst. Evol. Microbiol.">
        <title>The Global Catalogue of Microorganisms (GCM) 10K type strain sequencing project: providing services to taxonomists for standard genome sequencing and annotation.</title>
        <authorList>
            <consortium name="The Broad Institute Genomics Platform"/>
            <consortium name="The Broad Institute Genome Sequencing Center for Infectious Disease"/>
            <person name="Wu L."/>
            <person name="Ma J."/>
        </authorList>
    </citation>
    <scope>NUCLEOTIDE SEQUENCE [LARGE SCALE GENOMIC DNA]</scope>
    <source>
        <strain evidence="10">CCUG 15531</strain>
    </source>
</reference>
<keyword evidence="6 8" id="KW-1133">Transmembrane helix</keyword>
<keyword evidence="10" id="KW-1185">Reference proteome</keyword>
<keyword evidence="3" id="KW-0813">Transport</keyword>
<dbReference type="InterPro" id="IPR004761">
    <property type="entry name" value="Spore_GerAB"/>
</dbReference>
<protein>
    <submittedName>
        <fullName evidence="9">GerAB/ArcD/ProY family transporter</fullName>
    </submittedName>
</protein>